<proteinExistence type="predicted"/>
<reference evidence="2 3" key="1">
    <citation type="submission" date="2018-06" db="EMBL/GenBank/DDBJ databases">
        <title>The Genome of Cuscuta australis (Dodder) Provides Insight into the Evolution of Plant Parasitism.</title>
        <authorList>
            <person name="Liu H."/>
        </authorList>
    </citation>
    <scope>NUCLEOTIDE SEQUENCE [LARGE SCALE GENOMIC DNA]</scope>
    <source>
        <strain evidence="3">cv. Yunnan</strain>
        <tissue evidence="2">Vines</tissue>
    </source>
</reference>
<dbReference type="PANTHER" id="PTHR31917:SF148">
    <property type="entry name" value="DUF724 DOMAIN-CONTAINING PROTEIN 2"/>
    <property type="match status" value="1"/>
</dbReference>
<dbReference type="Gene3D" id="2.30.30.140">
    <property type="match status" value="1"/>
</dbReference>
<dbReference type="AlphaFoldDB" id="A0A328DKB6"/>
<dbReference type="Proteomes" id="UP000249390">
    <property type="component" value="Unassembled WGS sequence"/>
</dbReference>
<organism evidence="2 3">
    <name type="scientific">Cuscuta australis</name>
    <dbReference type="NCBI Taxonomy" id="267555"/>
    <lineage>
        <taxon>Eukaryota</taxon>
        <taxon>Viridiplantae</taxon>
        <taxon>Streptophyta</taxon>
        <taxon>Embryophyta</taxon>
        <taxon>Tracheophyta</taxon>
        <taxon>Spermatophyta</taxon>
        <taxon>Magnoliopsida</taxon>
        <taxon>eudicotyledons</taxon>
        <taxon>Gunneridae</taxon>
        <taxon>Pentapetalae</taxon>
        <taxon>asterids</taxon>
        <taxon>lamiids</taxon>
        <taxon>Solanales</taxon>
        <taxon>Convolvulaceae</taxon>
        <taxon>Cuscuteae</taxon>
        <taxon>Cuscuta</taxon>
        <taxon>Cuscuta subgen. Grammica</taxon>
        <taxon>Cuscuta sect. Cleistogrammica</taxon>
    </lineage>
</organism>
<comment type="caution">
    <text evidence="2">The sequence shown here is derived from an EMBL/GenBank/DDBJ whole genome shotgun (WGS) entry which is preliminary data.</text>
</comment>
<keyword evidence="3" id="KW-1185">Reference proteome</keyword>
<dbReference type="PANTHER" id="PTHR31917">
    <property type="entry name" value="AGENET DOMAIN-CONTAINING PROTEIN-RELATED"/>
    <property type="match status" value="1"/>
</dbReference>
<dbReference type="EMBL" id="NQVE01000142">
    <property type="protein sequence ID" value="RAL45028.1"/>
    <property type="molecule type" value="Genomic_DNA"/>
</dbReference>
<sequence length="147" mass="16506">MRTLQTVGYRKGDAVEVASNAEGFVGSYYEATVVAELPGGKGYVVQYKTLVNDDHSGPLTEAVSAAEIRPHPPEIKAAEFDMEEAVDAFDNDGWWLGRISGKIGNRYYVYFDSSADEILYPRHKIRVHLDWDRHAWINSFADPNPIN</sequence>
<gene>
    <name evidence="2" type="ORF">DM860_003787</name>
</gene>
<accession>A0A328DKB6</accession>
<evidence type="ECO:0000313" key="2">
    <source>
        <dbReference type="EMBL" id="RAL45028.1"/>
    </source>
</evidence>
<dbReference type="InterPro" id="IPR014002">
    <property type="entry name" value="Agenet_dom_plant"/>
</dbReference>
<dbReference type="SMART" id="SM00743">
    <property type="entry name" value="Agenet"/>
    <property type="match status" value="2"/>
</dbReference>
<protein>
    <recommendedName>
        <fullName evidence="1">Agenet domain-containing protein</fullName>
    </recommendedName>
</protein>
<dbReference type="CDD" id="cd20405">
    <property type="entry name" value="Tudor_Agenet_AtDUF_rpt1_3"/>
    <property type="match status" value="1"/>
</dbReference>
<dbReference type="CDD" id="cd20406">
    <property type="entry name" value="Tudor_Agenet_AtDUF_rpt2_4"/>
    <property type="match status" value="1"/>
</dbReference>
<dbReference type="InterPro" id="IPR008395">
    <property type="entry name" value="Agenet-like_dom"/>
</dbReference>
<dbReference type="Pfam" id="PF05641">
    <property type="entry name" value="Agenet"/>
    <property type="match status" value="1"/>
</dbReference>
<evidence type="ECO:0000313" key="3">
    <source>
        <dbReference type="Proteomes" id="UP000249390"/>
    </source>
</evidence>
<name>A0A328DKB6_9ASTE</name>
<evidence type="ECO:0000259" key="1">
    <source>
        <dbReference type="SMART" id="SM00743"/>
    </source>
</evidence>
<feature type="domain" description="Agenet" evidence="1">
    <location>
        <begin position="7"/>
        <end position="76"/>
    </location>
</feature>
<feature type="domain" description="Agenet" evidence="1">
    <location>
        <begin position="78"/>
        <end position="133"/>
    </location>
</feature>